<evidence type="ECO:0000256" key="4">
    <source>
        <dbReference type="ARBA" id="ARBA00022692"/>
    </source>
</evidence>
<evidence type="ECO:0000256" key="5">
    <source>
        <dbReference type="ARBA" id="ARBA00022723"/>
    </source>
</evidence>
<dbReference type="AlphaFoldDB" id="A0A2V3A3U1"/>
<evidence type="ECO:0000256" key="3">
    <source>
        <dbReference type="ARBA" id="ARBA00022475"/>
    </source>
</evidence>
<dbReference type="GO" id="GO:0046872">
    <property type="term" value="F:metal ion binding"/>
    <property type="evidence" value="ECO:0007669"/>
    <property type="project" value="UniProtKB-KW"/>
</dbReference>
<comment type="subcellular location">
    <subcellularLocation>
        <location evidence="1 14">Cell membrane</location>
        <topology evidence="1 14">Multi-pass membrane protein</topology>
    </subcellularLocation>
</comment>
<name>A0A2V3A3U1_9BACI</name>
<keyword evidence="4 14" id="KW-0812">Transmembrane</keyword>
<dbReference type="InterPro" id="IPR003691">
    <property type="entry name" value="FluC"/>
</dbReference>
<evidence type="ECO:0000256" key="14">
    <source>
        <dbReference type="HAMAP-Rule" id="MF_00454"/>
    </source>
</evidence>
<sequence>MIDFLWIGAGGFFGAISRYLAVLYVKKKFKSDIPAGTLAVNLSGSFLLGLLIGLDFNGNLFLLLGVGFMGSFTTFSTFKFETVELLEGKKKKQAITYLIFTYAGGIVCAFAGLITGRM</sequence>
<reference evidence="15 16" key="1">
    <citation type="submission" date="2018-05" db="EMBL/GenBank/DDBJ databases">
        <title>Freshwater and sediment microbial communities from various areas in North America, analyzing microbe dynamics in response to fracking.</title>
        <authorList>
            <person name="Lamendella R."/>
        </authorList>
    </citation>
    <scope>NUCLEOTIDE SEQUENCE [LARGE SCALE GENOMIC DNA]</scope>
    <source>
        <strain evidence="15 16">15_TX</strain>
    </source>
</reference>
<evidence type="ECO:0000256" key="10">
    <source>
        <dbReference type="ARBA" id="ARBA00023303"/>
    </source>
</evidence>
<dbReference type="GO" id="GO:0005886">
    <property type="term" value="C:plasma membrane"/>
    <property type="evidence" value="ECO:0007669"/>
    <property type="project" value="UniProtKB-SubCell"/>
</dbReference>
<comment type="function">
    <text evidence="13 14">Fluoride-specific ion channel. Important for reducing fluoride concentration in the cell, thus reducing its toxicity.</text>
</comment>
<evidence type="ECO:0000256" key="7">
    <source>
        <dbReference type="ARBA" id="ARBA00023053"/>
    </source>
</evidence>
<comment type="activity regulation">
    <text evidence="14">Na(+) is not transported, but it plays an essential structural role and its presence is essential for fluoride channel function.</text>
</comment>
<keyword evidence="9 14" id="KW-0472">Membrane</keyword>
<feature type="transmembrane region" description="Helical" evidence="14">
    <location>
        <begin position="6"/>
        <end position="25"/>
    </location>
</feature>
<keyword evidence="8 14" id="KW-0406">Ion transport</keyword>
<organism evidence="15 16">
    <name type="scientific">Cytobacillus oceanisediminis</name>
    <dbReference type="NCBI Taxonomy" id="665099"/>
    <lineage>
        <taxon>Bacteria</taxon>
        <taxon>Bacillati</taxon>
        <taxon>Bacillota</taxon>
        <taxon>Bacilli</taxon>
        <taxon>Bacillales</taxon>
        <taxon>Bacillaceae</taxon>
        <taxon>Cytobacillus</taxon>
    </lineage>
</organism>
<dbReference type="Proteomes" id="UP000247150">
    <property type="component" value="Unassembled WGS sequence"/>
</dbReference>
<dbReference type="PANTHER" id="PTHR28259">
    <property type="entry name" value="FLUORIDE EXPORT PROTEIN 1-RELATED"/>
    <property type="match status" value="1"/>
</dbReference>
<evidence type="ECO:0000256" key="8">
    <source>
        <dbReference type="ARBA" id="ARBA00023065"/>
    </source>
</evidence>
<comment type="caution">
    <text evidence="15">The sequence shown here is derived from an EMBL/GenBank/DDBJ whole genome shotgun (WGS) entry which is preliminary data.</text>
</comment>
<evidence type="ECO:0000256" key="11">
    <source>
        <dbReference type="ARBA" id="ARBA00035120"/>
    </source>
</evidence>
<evidence type="ECO:0000256" key="1">
    <source>
        <dbReference type="ARBA" id="ARBA00004651"/>
    </source>
</evidence>
<evidence type="ECO:0000256" key="9">
    <source>
        <dbReference type="ARBA" id="ARBA00023136"/>
    </source>
</evidence>
<dbReference type="PANTHER" id="PTHR28259:SF16">
    <property type="entry name" value="FLUORIDE-SPECIFIC ION CHANNEL FLUC 2"/>
    <property type="match status" value="1"/>
</dbReference>
<keyword evidence="7 14" id="KW-0915">Sodium</keyword>
<comment type="similarity">
    <text evidence="11 14">Belongs to the fluoride channel Fluc/FEX (TC 1.A.43) family.</text>
</comment>
<dbReference type="HAMAP" id="MF_00454">
    <property type="entry name" value="FluC"/>
    <property type="match status" value="1"/>
</dbReference>
<feature type="binding site" evidence="14">
    <location>
        <position position="70"/>
    </location>
    <ligand>
        <name>Na(+)</name>
        <dbReference type="ChEBI" id="CHEBI:29101"/>
        <note>structural</note>
    </ligand>
</feature>
<evidence type="ECO:0000256" key="13">
    <source>
        <dbReference type="ARBA" id="ARBA00049940"/>
    </source>
</evidence>
<accession>A0A2V3A3U1</accession>
<feature type="binding site" evidence="14">
    <location>
        <position position="73"/>
    </location>
    <ligand>
        <name>Na(+)</name>
        <dbReference type="ChEBI" id="CHEBI:29101"/>
        <note>structural</note>
    </ligand>
</feature>
<dbReference type="EMBL" id="QGTW01000001">
    <property type="protein sequence ID" value="PWW31777.1"/>
    <property type="molecule type" value="Genomic_DNA"/>
</dbReference>
<comment type="catalytic activity">
    <reaction evidence="12">
        <text>fluoride(in) = fluoride(out)</text>
        <dbReference type="Rhea" id="RHEA:76159"/>
        <dbReference type="ChEBI" id="CHEBI:17051"/>
    </reaction>
    <physiologicalReaction direction="left-to-right" evidence="12">
        <dbReference type="Rhea" id="RHEA:76160"/>
    </physiologicalReaction>
</comment>
<protein>
    <recommendedName>
        <fullName evidence="14">Fluoride-specific ion channel FluC</fullName>
    </recommendedName>
</protein>
<keyword evidence="3 14" id="KW-1003">Cell membrane</keyword>
<keyword evidence="6 14" id="KW-1133">Transmembrane helix</keyword>
<dbReference type="Pfam" id="PF02537">
    <property type="entry name" value="CRCB"/>
    <property type="match status" value="1"/>
</dbReference>
<evidence type="ECO:0000256" key="12">
    <source>
        <dbReference type="ARBA" id="ARBA00035585"/>
    </source>
</evidence>
<keyword evidence="10 14" id="KW-0407">Ion channel</keyword>
<dbReference type="NCBIfam" id="TIGR00494">
    <property type="entry name" value="crcB"/>
    <property type="match status" value="1"/>
</dbReference>
<proteinExistence type="inferred from homology"/>
<evidence type="ECO:0000313" key="15">
    <source>
        <dbReference type="EMBL" id="PWW31777.1"/>
    </source>
</evidence>
<gene>
    <name evidence="14" type="primary">fluC</name>
    <name evidence="14" type="synonym">crcB</name>
    <name evidence="15" type="ORF">DFO73_10130</name>
</gene>
<dbReference type="GO" id="GO:0140114">
    <property type="term" value="P:cellular detoxification of fluoride"/>
    <property type="evidence" value="ECO:0007669"/>
    <property type="project" value="UniProtKB-UniRule"/>
</dbReference>
<evidence type="ECO:0000256" key="6">
    <source>
        <dbReference type="ARBA" id="ARBA00022989"/>
    </source>
</evidence>
<evidence type="ECO:0000313" key="16">
    <source>
        <dbReference type="Proteomes" id="UP000247150"/>
    </source>
</evidence>
<dbReference type="RefSeq" id="WP_110062777.1">
    <property type="nucleotide sequence ID" value="NZ_QGTW01000001.1"/>
</dbReference>
<feature type="transmembrane region" description="Helical" evidence="14">
    <location>
        <begin position="94"/>
        <end position="114"/>
    </location>
</feature>
<evidence type="ECO:0000256" key="2">
    <source>
        <dbReference type="ARBA" id="ARBA00022448"/>
    </source>
</evidence>
<dbReference type="GO" id="GO:0062054">
    <property type="term" value="F:fluoride channel activity"/>
    <property type="evidence" value="ECO:0007669"/>
    <property type="project" value="UniProtKB-UniRule"/>
</dbReference>
<comment type="caution">
    <text evidence="14">Lacks conserved residue(s) required for the propagation of feature annotation.</text>
</comment>
<keyword evidence="5 14" id="KW-0479">Metal-binding</keyword>
<dbReference type="OrthoDB" id="9815830at2"/>
<keyword evidence="2 14" id="KW-0813">Transport</keyword>